<dbReference type="EMBL" id="QJKJ01000118">
    <property type="protein sequence ID" value="RDY14195.1"/>
    <property type="molecule type" value="Genomic_DNA"/>
</dbReference>
<gene>
    <name evidence="2" type="ORF">CR513_00785</name>
</gene>
<proteinExistence type="predicted"/>
<dbReference type="Pfam" id="PF03732">
    <property type="entry name" value="Retrotrans_gag"/>
    <property type="match status" value="1"/>
</dbReference>
<feature type="non-terminal residue" evidence="2">
    <location>
        <position position="1"/>
    </location>
</feature>
<dbReference type="AlphaFoldDB" id="A0A371IGT6"/>
<organism evidence="2 3">
    <name type="scientific">Mucuna pruriens</name>
    <name type="common">Velvet bean</name>
    <name type="synonym">Dolichos pruriens</name>
    <dbReference type="NCBI Taxonomy" id="157652"/>
    <lineage>
        <taxon>Eukaryota</taxon>
        <taxon>Viridiplantae</taxon>
        <taxon>Streptophyta</taxon>
        <taxon>Embryophyta</taxon>
        <taxon>Tracheophyta</taxon>
        <taxon>Spermatophyta</taxon>
        <taxon>Magnoliopsida</taxon>
        <taxon>eudicotyledons</taxon>
        <taxon>Gunneridae</taxon>
        <taxon>Pentapetalae</taxon>
        <taxon>rosids</taxon>
        <taxon>fabids</taxon>
        <taxon>Fabales</taxon>
        <taxon>Fabaceae</taxon>
        <taxon>Papilionoideae</taxon>
        <taxon>50 kb inversion clade</taxon>
        <taxon>NPAAA clade</taxon>
        <taxon>indigoferoid/millettioid clade</taxon>
        <taxon>Phaseoleae</taxon>
        <taxon>Mucuna</taxon>
    </lineage>
</organism>
<dbReference type="Proteomes" id="UP000257109">
    <property type="component" value="Unassembled WGS sequence"/>
</dbReference>
<comment type="caution">
    <text evidence="2">The sequence shown here is derived from an EMBL/GenBank/DDBJ whole genome shotgun (WGS) entry which is preliminary data.</text>
</comment>
<sequence>MGWCIELPEHTTPRQIAKLKSSSNILYELDPEIDRNLSRLRKVMNTVVSNSSSSNSASNSNNSVSVTNDSNFSEYSSSNINSDCNFGLSNFQESKPMENNDRTLKELGMPNVCPQLEPAQSDELKSRLIHLLPKFHDPAGEYPHKHLKEFHVVYSRMRLQWIPKDYFKMKLVLFDTWEDMKHMLHEKFFPASRTATIRKEICGIRQHSRETLHEYWE</sequence>
<evidence type="ECO:0000259" key="1">
    <source>
        <dbReference type="Pfam" id="PF03732"/>
    </source>
</evidence>
<protein>
    <recommendedName>
        <fullName evidence="1">Retrotransposon gag domain-containing protein</fullName>
    </recommendedName>
</protein>
<evidence type="ECO:0000313" key="3">
    <source>
        <dbReference type="Proteomes" id="UP000257109"/>
    </source>
</evidence>
<dbReference type="InterPro" id="IPR005162">
    <property type="entry name" value="Retrotrans_gag_dom"/>
</dbReference>
<feature type="domain" description="Retrotransposon gag" evidence="1">
    <location>
        <begin position="171"/>
        <end position="217"/>
    </location>
</feature>
<name>A0A371IGT6_MUCPR</name>
<reference evidence="2" key="1">
    <citation type="submission" date="2018-05" db="EMBL/GenBank/DDBJ databases">
        <title>Draft genome of Mucuna pruriens seed.</title>
        <authorList>
            <person name="Nnadi N.E."/>
            <person name="Vos R."/>
            <person name="Hasami M.H."/>
            <person name="Devisetty U.K."/>
            <person name="Aguiy J.C."/>
        </authorList>
    </citation>
    <scope>NUCLEOTIDE SEQUENCE [LARGE SCALE GENOMIC DNA]</scope>
    <source>
        <strain evidence="2">JCA_2017</strain>
    </source>
</reference>
<keyword evidence="3" id="KW-1185">Reference proteome</keyword>
<evidence type="ECO:0000313" key="2">
    <source>
        <dbReference type="EMBL" id="RDY14195.1"/>
    </source>
</evidence>
<dbReference type="OrthoDB" id="1689420at2759"/>
<accession>A0A371IGT6</accession>